<evidence type="ECO:0000313" key="1">
    <source>
        <dbReference type="EMBL" id="PIQ70067.1"/>
    </source>
</evidence>
<reference evidence="1 2" key="1">
    <citation type="submission" date="2017-09" db="EMBL/GenBank/DDBJ databases">
        <title>Depth-based differentiation of microbial function through sediment-hosted aquifers and enrichment of novel symbionts in the deep terrestrial subsurface.</title>
        <authorList>
            <person name="Probst A.J."/>
            <person name="Ladd B."/>
            <person name="Jarett J.K."/>
            <person name="Geller-Mcgrath D.E."/>
            <person name="Sieber C.M."/>
            <person name="Emerson J.B."/>
            <person name="Anantharaman K."/>
            <person name="Thomas B.C."/>
            <person name="Malmstrom R."/>
            <person name="Stieglmeier M."/>
            <person name="Klingl A."/>
            <person name="Woyke T."/>
            <person name="Ryan C.M."/>
            <person name="Banfield J.F."/>
        </authorList>
    </citation>
    <scope>NUCLEOTIDE SEQUENCE [LARGE SCALE GENOMIC DNA]</scope>
    <source>
        <strain evidence="1">CG11_big_fil_rev_8_21_14_0_20_40_12</strain>
    </source>
</reference>
<evidence type="ECO:0000313" key="2">
    <source>
        <dbReference type="Proteomes" id="UP000231371"/>
    </source>
</evidence>
<name>A0A2H0KFR4_9BACT</name>
<sequence>MNDESEIMVSPASKYYWRRLIDFCGRHKLRVVYLDDFETFEKVMEKRAEAENYKQRLRSFFERLERERSIYAETNHVREWMEAGYRADVEAEYIFIVGREKKILENIQKTNPSIVVMGKGHGDIIFLNRGSLETQGISFGQYLREIAGLRNEEADPFEGWTISAVMPEFDKKLPSFITYEGPDPSVVVERELLQRSYNAVTQMRILPERKPDFIGTWFPKLRSRGLFEVYIEERRDGGGISGTIEDILGTAGFEGHWNGQKISFKKNYDAQKSQGQSHYPLFYQGNLENGTIRGHYDFISDGGIIIHPGQKDSFVLFQGDQFKLDLS</sequence>
<gene>
    <name evidence="1" type="ORF">COV89_02465</name>
</gene>
<protein>
    <submittedName>
        <fullName evidence="1">Uncharacterized protein</fullName>
    </submittedName>
</protein>
<organism evidence="1 2">
    <name type="scientific">Candidatus Shapirobacteria bacterium CG11_big_fil_rev_8_21_14_0_20_40_12</name>
    <dbReference type="NCBI Taxonomy" id="1974889"/>
    <lineage>
        <taxon>Bacteria</taxon>
        <taxon>Candidatus Shapironibacteriota</taxon>
    </lineage>
</organism>
<dbReference type="AlphaFoldDB" id="A0A2H0KFR4"/>
<dbReference type="EMBL" id="PCVI01000039">
    <property type="protein sequence ID" value="PIQ70067.1"/>
    <property type="molecule type" value="Genomic_DNA"/>
</dbReference>
<dbReference type="Proteomes" id="UP000231371">
    <property type="component" value="Unassembled WGS sequence"/>
</dbReference>
<comment type="caution">
    <text evidence="1">The sequence shown here is derived from an EMBL/GenBank/DDBJ whole genome shotgun (WGS) entry which is preliminary data.</text>
</comment>
<proteinExistence type="predicted"/>
<accession>A0A2H0KFR4</accession>